<protein>
    <submittedName>
        <fullName evidence="5">CsbD family protein</fullName>
    </submittedName>
</protein>
<keyword evidence="6" id="KW-1185">Reference proteome</keyword>
<reference evidence="5" key="1">
    <citation type="submission" date="2020-10" db="EMBL/GenBank/DDBJ databases">
        <authorList>
            <person name="Castelo-Branco R."/>
            <person name="Eusebio N."/>
            <person name="Adriana R."/>
            <person name="Vieira A."/>
            <person name="Brugerolle De Fraissinette N."/>
            <person name="Rezende De Castro R."/>
            <person name="Schneider M.P."/>
            <person name="Vasconcelos V."/>
            <person name="Leao P.N."/>
        </authorList>
    </citation>
    <scope>NUCLEOTIDE SEQUENCE</scope>
    <source>
        <strain evidence="5">LEGE 07310</strain>
    </source>
</reference>
<dbReference type="SUPFAM" id="SSF69047">
    <property type="entry name" value="Hypothetical protein YjbJ"/>
    <property type="match status" value="1"/>
</dbReference>
<feature type="compositionally biased region" description="Basic and acidic residues" evidence="2">
    <location>
        <begin position="116"/>
        <end position="127"/>
    </location>
</feature>
<dbReference type="Pfam" id="PF05532">
    <property type="entry name" value="CsbD"/>
    <property type="match status" value="1"/>
</dbReference>
<evidence type="ECO:0000256" key="2">
    <source>
        <dbReference type="SAM" id="MobiDB-lite"/>
    </source>
</evidence>
<evidence type="ECO:0000259" key="4">
    <source>
        <dbReference type="Pfam" id="PF05532"/>
    </source>
</evidence>
<dbReference type="EMBL" id="JADEXG010000016">
    <property type="protein sequence ID" value="MBE9077366.1"/>
    <property type="molecule type" value="Genomic_DNA"/>
</dbReference>
<dbReference type="InterPro" id="IPR008462">
    <property type="entry name" value="CsbD"/>
</dbReference>
<organism evidence="5 6">
    <name type="scientific">Vasconcelosia minhoensis LEGE 07310</name>
    <dbReference type="NCBI Taxonomy" id="915328"/>
    <lineage>
        <taxon>Bacteria</taxon>
        <taxon>Bacillati</taxon>
        <taxon>Cyanobacteriota</taxon>
        <taxon>Cyanophyceae</taxon>
        <taxon>Nodosilineales</taxon>
        <taxon>Cymatolegaceae</taxon>
        <taxon>Vasconcelosia</taxon>
        <taxon>Vasconcelosia minhoensis</taxon>
    </lineage>
</organism>
<dbReference type="Gene3D" id="1.10.1470.10">
    <property type="entry name" value="YjbJ"/>
    <property type="match status" value="1"/>
</dbReference>
<dbReference type="RefSeq" id="WP_193906062.1">
    <property type="nucleotide sequence ID" value="NZ_JADEXG010000016.1"/>
</dbReference>
<name>A0A8J7ABD3_9CYAN</name>
<feature type="region of interest" description="Disordered" evidence="2">
    <location>
        <begin position="61"/>
        <end position="142"/>
    </location>
</feature>
<accession>A0A8J7ABD3</accession>
<evidence type="ECO:0000256" key="3">
    <source>
        <dbReference type="SAM" id="SignalP"/>
    </source>
</evidence>
<comment type="similarity">
    <text evidence="1">Belongs to the UPF0337 (CsbD) family.</text>
</comment>
<comment type="caution">
    <text evidence="5">The sequence shown here is derived from an EMBL/GenBank/DDBJ whole genome shotgun (WGS) entry which is preliminary data.</text>
</comment>
<dbReference type="Proteomes" id="UP000636505">
    <property type="component" value="Unassembled WGS sequence"/>
</dbReference>
<proteinExistence type="inferred from homology"/>
<sequence>MKFLYISLRATVAFSRTVFRATCLSLVALIMGLGILSAPAIAADNATDVIQSRAEAEFDRMTSAGAADQIKGQMQESAGAAKRTMSDAVDDKSGQLEGAADQAKGKLRQGAGNVKEAADKAGDRTENAVENFTDSVKDFFGQ</sequence>
<feature type="domain" description="CsbD-like" evidence="4">
    <location>
        <begin position="68"/>
        <end position="119"/>
    </location>
</feature>
<evidence type="ECO:0000313" key="6">
    <source>
        <dbReference type="Proteomes" id="UP000636505"/>
    </source>
</evidence>
<dbReference type="AlphaFoldDB" id="A0A8J7ABD3"/>
<feature type="chain" id="PRO_5035296520" evidence="3">
    <location>
        <begin position="43"/>
        <end position="142"/>
    </location>
</feature>
<keyword evidence="3" id="KW-0732">Signal</keyword>
<evidence type="ECO:0000256" key="1">
    <source>
        <dbReference type="ARBA" id="ARBA00009129"/>
    </source>
</evidence>
<feature type="signal peptide" evidence="3">
    <location>
        <begin position="1"/>
        <end position="42"/>
    </location>
</feature>
<dbReference type="InterPro" id="IPR036629">
    <property type="entry name" value="YjbJ_sf"/>
</dbReference>
<gene>
    <name evidence="5" type="ORF">IQ241_08660</name>
</gene>
<evidence type="ECO:0000313" key="5">
    <source>
        <dbReference type="EMBL" id="MBE9077366.1"/>
    </source>
</evidence>